<keyword evidence="6" id="KW-0378">Hydrolase</keyword>
<evidence type="ECO:0000256" key="4">
    <source>
        <dbReference type="ARBA" id="ARBA00022729"/>
    </source>
</evidence>
<feature type="repeat" description="Hemopexin" evidence="16">
    <location>
        <begin position="403"/>
        <end position="452"/>
    </location>
</feature>
<feature type="region of interest" description="Disordered" evidence="17">
    <location>
        <begin position="269"/>
        <end position="305"/>
    </location>
</feature>
<keyword evidence="7 13" id="KW-0862">Zinc</keyword>
<evidence type="ECO:0000256" key="2">
    <source>
        <dbReference type="ARBA" id="ARBA00022670"/>
    </source>
</evidence>
<keyword evidence="2" id="KW-0645">Protease</keyword>
<dbReference type="GO" id="GO:0008270">
    <property type="term" value="F:zinc ion binding"/>
    <property type="evidence" value="ECO:0007669"/>
    <property type="project" value="InterPro"/>
</dbReference>
<dbReference type="Gene3D" id="3.40.390.10">
    <property type="entry name" value="Collagenase (Catalytic Domain)"/>
    <property type="match status" value="1"/>
</dbReference>
<feature type="binding site" evidence="13">
    <location>
        <position position="229"/>
    </location>
    <ligand>
        <name>Zn(2+)</name>
        <dbReference type="ChEBI" id="CHEBI:29105"/>
        <label>2</label>
        <note>catalytic</note>
    </ligand>
</feature>
<dbReference type="InterPro" id="IPR002477">
    <property type="entry name" value="Peptidoglycan-bd-like"/>
</dbReference>
<feature type="chain" id="PRO_5035224421" description="Peptidase metallopeptidase domain-containing protein" evidence="18">
    <location>
        <begin position="31"/>
        <end position="550"/>
    </location>
</feature>
<evidence type="ECO:0000256" key="7">
    <source>
        <dbReference type="ARBA" id="ARBA00022833"/>
    </source>
</evidence>
<feature type="binding site" evidence="14">
    <location>
        <position position="202"/>
    </location>
    <ligand>
        <name>Zn(2+)</name>
        <dbReference type="ChEBI" id="CHEBI:29105"/>
        <label>1</label>
    </ligand>
</feature>
<dbReference type="Pfam" id="PF00413">
    <property type="entry name" value="Peptidase_M10"/>
    <property type="match status" value="1"/>
</dbReference>
<dbReference type="FunFam" id="2.110.10.10:FF:000007">
    <property type="entry name" value="stromelysin-3 isoform X2"/>
    <property type="match status" value="1"/>
</dbReference>
<evidence type="ECO:0000256" key="3">
    <source>
        <dbReference type="ARBA" id="ARBA00022723"/>
    </source>
</evidence>
<feature type="binding site" evidence="14">
    <location>
        <position position="363"/>
    </location>
    <ligand>
        <name>Ca(2+)</name>
        <dbReference type="ChEBI" id="CHEBI:29108"/>
        <label>5</label>
    </ligand>
</feature>
<dbReference type="InterPro" id="IPR000585">
    <property type="entry name" value="Hemopexin-like_dom"/>
</dbReference>
<keyword evidence="4 18" id="KW-0732">Signal</keyword>
<evidence type="ECO:0000313" key="20">
    <source>
        <dbReference type="EnsemblMetazoa" id="XP_024080430.1"/>
    </source>
</evidence>
<dbReference type="GO" id="GO:0004222">
    <property type="term" value="F:metalloendopeptidase activity"/>
    <property type="evidence" value="ECO:0007669"/>
    <property type="project" value="InterPro"/>
</dbReference>
<dbReference type="RefSeq" id="XP_024080430.1">
    <property type="nucleotide sequence ID" value="XM_024224662.1"/>
</dbReference>
<feature type="repeat" description="Hemopexin" evidence="16">
    <location>
        <begin position="311"/>
        <end position="356"/>
    </location>
</feature>
<feature type="modified residue" description="Phosphotyrosine; by PKDCC" evidence="15">
    <location>
        <position position="391"/>
    </location>
</feature>
<dbReference type="GO" id="GO:0005615">
    <property type="term" value="C:extracellular space"/>
    <property type="evidence" value="ECO:0007669"/>
    <property type="project" value="TreeGrafter"/>
</dbReference>
<evidence type="ECO:0000256" key="6">
    <source>
        <dbReference type="ARBA" id="ARBA00022801"/>
    </source>
</evidence>
<dbReference type="Gene3D" id="2.110.10.10">
    <property type="entry name" value="Hemopexin-like domain"/>
    <property type="match status" value="1"/>
</dbReference>
<evidence type="ECO:0000256" key="9">
    <source>
        <dbReference type="ARBA" id="ARBA00023049"/>
    </source>
</evidence>
<evidence type="ECO:0000256" key="14">
    <source>
        <dbReference type="PIRSR" id="PIRSR621190-2"/>
    </source>
</evidence>
<comment type="cofactor">
    <cofactor evidence="14">
        <name>Zn(2+)</name>
        <dbReference type="ChEBI" id="CHEBI:29105"/>
    </cofactor>
    <text evidence="14">Binds 2 Zn(2+) ions per subunit.</text>
</comment>
<dbReference type="GO" id="GO:0006508">
    <property type="term" value="P:proteolysis"/>
    <property type="evidence" value="ECO:0007669"/>
    <property type="project" value="UniProtKB-KW"/>
</dbReference>
<feature type="binding site" description="in inhibited form" evidence="14">
    <location>
        <position position="93"/>
    </location>
    <ligand>
        <name>Zn(2+)</name>
        <dbReference type="ChEBI" id="CHEBI:29105"/>
        <label>2</label>
        <note>catalytic</note>
    </ligand>
</feature>
<proteinExistence type="inferred from homology"/>
<dbReference type="InterPro" id="IPR018486">
    <property type="entry name" value="Hemopexin_CS"/>
</dbReference>
<dbReference type="InterPro" id="IPR036365">
    <property type="entry name" value="PGBD-like_sf"/>
</dbReference>
<dbReference type="GO" id="GO:0030574">
    <property type="term" value="P:collagen catabolic process"/>
    <property type="evidence" value="ECO:0007669"/>
    <property type="project" value="TreeGrafter"/>
</dbReference>
<name>A0A8I6SEE5_CIMLE</name>
<dbReference type="InterPro" id="IPR021190">
    <property type="entry name" value="Pept_M10A"/>
</dbReference>
<dbReference type="PROSITE" id="PS00024">
    <property type="entry name" value="HEMOPEXIN"/>
    <property type="match status" value="1"/>
</dbReference>
<dbReference type="PRINTS" id="PR00138">
    <property type="entry name" value="MATRIXIN"/>
</dbReference>
<dbReference type="Proteomes" id="UP000494040">
    <property type="component" value="Unassembled WGS sequence"/>
</dbReference>
<keyword evidence="3 13" id="KW-0479">Metal-binding</keyword>
<protein>
    <recommendedName>
        <fullName evidence="19">Peptidase metallopeptidase domain-containing protein</fullName>
    </recommendedName>
</protein>
<feature type="binding site" evidence="13">
    <location>
        <position position="225"/>
    </location>
    <ligand>
        <name>Zn(2+)</name>
        <dbReference type="ChEBI" id="CHEBI:29105"/>
        <label>2</label>
        <note>catalytic</note>
    </ligand>
</feature>
<dbReference type="SMART" id="SM00120">
    <property type="entry name" value="HX"/>
    <property type="match status" value="4"/>
</dbReference>
<feature type="binding site" evidence="14">
    <location>
        <position position="176"/>
    </location>
    <ligand>
        <name>Zn(2+)</name>
        <dbReference type="ChEBI" id="CHEBI:29105"/>
        <label>1</label>
    </ligand>
</feature>
<dbReference type="GO" id="GO:0030198">
    <property type="term" value="P:extracellular matrix organization"/>
    <property type="evidence" value="ECO:0007669"/>
    <property type="project" value="TreeGrafter"/>
</dbReference>
<keyword evidence="5" id="KW-0677">Repeat</keyword>
<feature type="binding site" evidence="14">
    <location>
        <position position="207"/>
    </location>
    <ligand>
        <name>Ca(2+)</name>
        <dbReference type="ChEBI" id="CHEBI:29108"/>
        <label>1</label>
    </ligand>
</feature>
<comment type="similarity">
    <text evidence="1">Belongs to the peptidase M10A family.</text>
</comment>
<keyword evidence="8 14" id="KW-0106">Calcium</keyword>
<feature type="signal peptide" evidence="18">
    <location>
        <begin position="1"/>
        <end position="30"/>
    </location>
</feature>
<feature type="binding site" evidence="14">
    <location>
        <position position="183"/>
    </location>
    <ligand>
        <name>Ca(2+)</name>
        <dbReference type="ChEBI" id="CHEBI:29108"/>
        <label>3</label>
    </ligand>
</feature>
<dbReference type="Pfam" id="PF00045">
    <property type="entry name" value="Hemopexin"/>
    <property type="match status" value="4"/>
</dbReference>
<evidence type="ECO:0000256" key="17">
    <source>
        <dbReference type="SAM" id="MobiDB-lite"/>
    </source>
</evidence>
<feature type="binding site" evidence="14">
    <location>
        <position position="409"/>
    </location>
    <ligand>
        <name>Ca(2+)</name>
        <dbReference type="ChEBI" id="CHEBI:29108"/>
        <label>5</label>
    </ligand>
</feature>
<dbReference type="InterPro" id="IPR033739">
    <property type="entry name" value="M10A_MMP"/>
</dbReference>
<accession>A0A8I6SEE5</accession>
<dbReference type="FunFam" id="3.40.390.10:FF:000022">
    <property type="entry name" value="Matrix metalloproteinase 1, isoform C"/>
    <property type="match status" value="1"/>
</dbReference>
<feature type="repeat" description="Hemopexin" evidence="16">
    <location>
        <begin position="453"/>
        <end position="502"/>
    </location>
</feature>
<evidence type="ECO:0000313" key="21">
    <source>
        <dbReference type="Proteomes" id="UP000494040"/>
    </source>
</evidence>
<dbReference type="PIRSF" id="PIRSF001191">
    <property type="entry name" value="Peptidase_M10A_matrix"/>
    <property type="match status" value="1"/>
</dbReference>
<dbReference type="PROSITE" id="PS51642">
    <property type="entry name" value="HEMOPEXIN_2"/>
    <property type="match status" value="4"/>
</dbReference>
<feature type="binding site" evidence="14">
    <location>
        <position position="243"/>
    </location>
    <ligand>
        <name>Zn(2+)</name>
        <dbReference type="ChEBI" id="CHEBI:29105"/>
        <label>2</label>
        <note>catalytic</note>
    </ligand>
</feature>
<feature type="binding site" evidence="14">
    <location>
        <position position="184"/>
    </location>
    <ligand>
        <name>Ca(2+)</name>
        <dbReference type="ChEBI" id="CHEBI:29108"/>
        <label>3</label>
    </ligand>
</feature>
<feature type="binding site" evidence="14">
    <location>
        <position position="178"/>
    </location>
    <ligand>
        <name>Zn(2+)</name>
        <dbReference type="ChEBI" id="CHEBI:29105"/>
        <label>1</label>
    </ligand>
</feature>
<feature type="active site" evidence="12">
    <location>
        <position position="226"/>
    </location>
</feature>
<dbReference type="PANTHER" id="PTHR10201">
    <property type="entry name" value="MATRIX METALLOPROTEINASE"/>
    <property type="match status" value="1"/>
</dbReference>
<feature type="binding site" evidence="14">
    <location>
        <position position="200"/>
    </location>
    <ligand>
        <name>Ca(2+)</name>
        <dbReference type="ChEBI" id="CHEBI:29108"/>
        <label>2</label>
    </ligand>
</feature>
<feature type="repeat" description="Hemopexin" evidence="16">
    <location>
        <begin position="357"/>
        <end position="402"/>
    </location>
</feature>
<keyword evidence="11" id="KW-1015">Disulfide bond</keyword>
<keyword evidence="21" id="KW-1185">Reference proteome</keyword>
<dbReference type="CDD" id="cd04278">
    <property type="entry name" value="ZnMc_MMP"/>
    <property type="match status" value="1"/>
</dbReference>
<evidence type="ECO:0000256" key="12">
    <source>
        <dbReference type="PIRSR" id="PIRSR001191-1"/>
    </source>
</evidence>
<dbReference type="InterPro" id="IPR001818">
    <property type="entry name" value="Pept_M10_metallopeptidase"/>
</dbReference>
<dbReference type="InterPro" id="IPR018487">
    <property type="entry name" value="Hemopexin-like_repeat"/>
</dbReference>
<organism evidence="20 21">
    <name type="scientific">Cimex lectularius</name>
    <name type="common">Bed bug</name>
    <name type="synonym">Acanthia lectularia</name>
    <dbReference type="NCBI Taxonomy" id="79782"/>
    <lineage>
        <taxon>Eukaryota</taxon>
        <taxon>Metazoa</taxon>
        <taxon>Ecdysozoa</taxon>
        <taxon>Arthropoda</taxon>
        <taxon>Hexapoda</taxon>
        <taxon>Insecta</taxon>
        <taxon>Pterygota</taxon>
        <taxon>Neoptera</taxon>
        <taxon>Paraneoptera</taxon>
        <taxon>Hemiptera</taxon>
        <taxon>Heteroptera</taxon>
        <taxon>Panheteroptera</taxon>
        <taxon>Cimicomorpha</taxon>
        <taxon>Cimicidae</taxon>
        <taxon>Cimex</taxon>
    </lineage>
</organism>
<dbReference type="InterPro" id="IPR036375">
    <property type="entry name" value="Hemopexin-like_dom_sf"/>
</dbReference>
<evidence type="ECO:0000256" key="15">
    <source>
        <dbReference type="PIRSR" id="PIRSR621190-4"/>
    </source>
</evidence>
<feature type="binding site" evidence="13">
    <location>
        <position position="235"/>
    </location>
    <ligand>
        <name>Zn(2+)</name>
        <dbReference type="ChEBI" id="CHEBI:29105"/>
        <label>2</label>
        <note>catalytic</note>
    </ligand>
</feature>
<sequence length="550" mass="62163">MCNSNKSETTMLFLLLRICLLALLVRPTFQNDAISYLSLYGYLPRGVNSPNSESIIDEDTYVQAVMKFQSFAGLEITGKLDNETLETMKLPRCGVGDNLDRINGKRTKRYVLQGSRWRIKDLTYKISKYPSALSKTLVDIEVKKAFRVWSEVTPLSFTRKTSGPVNIEVRFEKGEHGDGDPFDGQGGTLAHAFFPVFGGDAHFDDSERWTVNTYKGTNLFQVAVHEFGHSLGLSHSEVRASLMAPFYRGYQPDFELHRDDIEAIQALYGRPTSHKDGKDSSESNPATTEDPRPIDRANETTVDNAPDICDVDSIDTMFNSAEGITYVFKGSLYWRLTKTAIAAGYPRYIGMSWKGLPGNIDAAFTYKNGKTYFFKGSQYWRFTGKSMDKDYPKLISNGFEGIPNNLDAAMVWGGNGKIYFYKGYKFWRYDPTQKPAVKNTYPKAISNWEGVPDNIEAALQYTNGYTYFFKNKQYYRFNDNTFSVDSTNPPFPRPSGPWWFGCDESNARYTALPPAKRAEGRTDSEEKGMSWASRSVATMFIVLCSVLVSL</sequence>
<evidence type="ECO:0000256" key="13">
    <source>
        <dbReference type="PIRSR" id="PIRSR001191-2"/>
    </source>
</evidence>
<dbReference type="SUPFAM" id="SSF47090">
    <property type="entry name" value="PGBD-like"/>
    <property type="match status" value="1"/>
</dbReference>
<dbReference type="EnsemblMetazoa" id="XM_024224662.1">
    <property type="protein sequence ID" value="XP_024080430.1"/>
    <property type="gene ID" value="LOC106669674"/>
</dbReference>
<evidence type="ECO:0000259" key="19">
    <source>
        <dbReference type="SMART" id="SM00235"/>
    </source>
</evidence>
<reference evidence="20" key="1">
    <citation type="submission" date="2022-01" db="UniProtKB">
        <authorList>
            <consortium name="EnsemblMetazoa"/>
        </authorList>
    </citation>
    <scope>IDENTIFICATION</scope>
</reference>
<dbReference type="PANTHER" id="PTHR10201:SF291">
    <property type="entry name" value="MATRIX METALLOPROTEINASE 1, ISOFORM C-RELATED"/>
    <property type="match status" value="1"/>
</dbReference>
<feature type="binding site" evidence="14">
    <location>
        <position position="361"/>
    </location>
    <ligand>
        <name>Ca(2+)</name>
        <dbReference type="ChEBI" id="CHEBI:29108"/>
        <label>4</label>
    </ligand>
</feature>
<feature type="binding site" evidence="14">
    <location>
        <position position="204"/>
    </location>
    <ligand>
        <name>Ca(2+)</name>
        <dbReference type="ChEBI" id="CHEBI:29108"/>
        <label>3</label>
    </ligand>
</feature>
<keyword evidence="9" id="KW-0482">Metalloprotease</keyword>
<evidence type="ECO:0000256" key="8">
    <source>
        <dbReference type="ARBA" id="ARBA00022837"/>
    </source>
</evidence>
<dbReference type="AlphaFoldDB" id="A0A8I6SEE5"/>
<dbReference type="GeneID" id="106669674"/>
<feature type="binding site" evidence="14">
    <location>
        <position position="198"/>
    </location>
    <ligand>
        <name>Ca(2+)</name>
        <dbReference type="ChEBI" id="CHEBI:29108"/>
        <label>2</label>
    </ligand>
</feature>
<dbReference type="OrthoDB" id="406838at2759"/>
<dbReference type="CDD" id="cd00094">
    <property type="entry name" value="HX"/>
    <property type="match status" value="1"/>
</dbReference>
<evidence type="ECO:0000256" key="11">
    <source>
        <dbReference type="ARBA" id="ARBA00023157"/>
    </source>
</evidence>
<feature type="binding site" evidence="14">
    <location>
        <position position="205"/>
    </location>
    <ligand>
        <name>Ca(2+)</name>
        <dbReference type="ChEBI" id="CHEBI:29108"/>
        <label>1</label>
    </ligand>
</feature>
<dbReference type="SUPFAM" id="SSF55486">
    <property type="entry name" value="Metalloproteases ('zincins'), catalytic domain"/>
    <property type="match status" value="1"/>
</dbReference>
<evidence type="ECO:0000256" key="5">
    <source>
        <dbReference type="ARBA" id="ARBA00022737"/>
    </source>
</evidence>
<evidence type="ECO:0000256" key="1">
    <source>
        <dbReference type="ARBA" id="ARBA00010370"/>
    </source>
</evidence>
<dbReference type="SUPFAM" id="SSF50923">
    <property type="entry name" value="Hemopexin-like domain"/>
    <property type="match status" value="1"/>
</dbReference>
<evidence type="ECO:0000256" key="18">
    <source>
        <dbReference type="SAM" id="SignalP"/>
    </source>
</evidence>
<feature type="binding site" evidence="14">
    <location>
        <position position="191"/>
    </location>
    <ligand>
        <name>Zn(2+)</name>
        <dbReference type="ChEBI" id="CHEBI:29105"/>
        <label>1</label>
    </ligand>
</feature>
<keyword evidence="10" id="KW-0865">Zymogen</keyword>
<dbReference type="SMART" id="SM00235">
    <property type="entry name" value="ZnMc"/>
    <property type="match status" value="1"/>
</dbReference>
<comment type="cofactor">
    <cofactor evidence="14">
        <name>Ca(2+)</name>
        <dbReference type="ChEBI" id="CHEBI:29108"/>
    </cofactor>
    <text evidence="14">Can bind about 5 Ca(2+) ions per subunit.</text>
</comment>
<feature type="compositionally biased region" description="Basic and acidic residues" evidence="17">
    <location>
        <begin position="289"/>
        <end position="298"/>
    </location>
</feature>
<dbReference type="InterPro" id="IPR006026">
    <property type="entry name" value="Peptidase_Metallo"/>
</dbReference>
<dbReference type="InterPro" id="IPR024079">
    <property type="entry name" value="MetalloPept_cat_dom_sf"/>
</dbReference>
<feature type="binding site" evidence="14">
    <location>
        <position position="207"/>
    </location>
    <ligand>
        <name>Ca(2+)</name>
        <dbReference type="ChEBI" id="CHEBI:29108"/>
        <label>3</label>
    </ligand>
</feature>
<dbReference type="Pfam" id="PF01471">
    <property type="entry name" value="PG_binding_1"/>
    <property type="match status" value="1"/>
</dbReference>
<dbReference type="GO" id="GO:0031012">
    <property type="term" value="C:extracellular matrix"/>
    <property type="evidence" value="ECO:0007669"/>
    <property type="project" value="InterPro"/>
</dbReference>
<evidence type="ECO:0000256" key="10">
    <source>
        <dbReference type="ARBA" id="ARBA00023145"/>
    </source>
</evidence>
<evidence type="ECO:0000256" key="16">
    <source>
        <dbReference type="PROSITE-ProRule" id="PRU01011"/>
    </source>
</evidence>
<feature type="domain" description="Peptidase metallopeptidase" evidence="19">
    <location>
        <begin position="113"/>
        <end position="270"/>
    </location>
</feature>